<evidence type="ECO:0000313" key="1">
    <source>
        <dbReference type="EMBL" id="AIM63326.1"/>
    </source>
</evidence>
<accession>A0A088GHA6</accession>
<dbReference type="Proteomes" id="UP000029079">
    <property type="component" value="Chromosome"/>
</dbReference>
<reference evidence="1 2" key="1">
    <citation type="journal article" date="2014" name="Genome Announc.">
        <title>Complete Genome Sequences of Fish Pathogenic Weissella ceti Strains WS74 and WS105.</title>
        <authorList>
            <person name="Figueiredo H.C."/>
            <person name="Leal C.A."/>
            <person name="Dorella F.A."/>
            <person name="Carvalho A.F."/>
            <person name="Soares S.C."/>
            <person name="Pereira F.L."/>
            <person name="Azevedo V.A."/>
        </authorList>
    </citation>
    <scope>NUCLEOTIDE SEQUENCE [LARGE SCALE GENOMIC DNA]</scope>
    <source>
        <strain evidence="1 2">WS74</strain>
    </source>
</reference>
<keyword evidence="2" id="KW-1185">Reference proteome</keyword>
<protein>
    <submittedName>
        <fullName evidence="1">Uncharacterized protein</fullName>
    </submittedName>
</protein>
<name>A0A088GHA6_9LACO</name>
<reference evidence="2" key="2">
    <citation type="submission" date="2014-08" db="EMBL/GenBank/DDBJ databases">
        <title>Complete genome of Weissella ceti strain WS74 isolated from diseased rainbow trout in Brazil.</title>
        <authorList>
            <person name="Figueiredo H.C.P."/>
            <person name="Leal C.A.G."/>
            <person name="Pereira F.L."/>
            <person name="Soares S.C."/>
            <person name="Dorella F.A."/>
            <person name="Carvalho A.F."/>
            <person name="Azevedo V.A.C."/>
        </authorList>
    </citation>
    <scope>NUCLEOTIDE SEQUENCE [LARGE SCALE GENOMIC DNA]</scope>
    <source>
        <strain evidence="2">WS74</strain>
    </source>
</reference>
<organism evidence="1 2">
    <name type="scientific">Weissella ceti</name>
    <dbReference type="NCBI Taxonomy" id="759620"/>
    <lineage>
        <taxon>Bacteria</taxon>
        <taxon>Bacillati</taxon>
        <taxon>Bacillota</taxon>
        <taxon>Bacilli</taxon>
        <taxon>Lactobacillales</taxon>
        <taxon>Lactobacillaceae</taxon>
        <taxon>Weissella</taxon>
    </lineage>
</organism>
<gene>
    <name evidence="1" type="ORF">WS74_1075</name>
</gene>
<dbReference type="EMBL" id="CP009223">
    <property type="protein sequence ID" value="AIM63326.1"/>
    <property type="molecule type" value="Genomic_DNA"/>
</dbReference>
<proteinExistence type="predicted"/>
<dbReference type="AlphaFoldDB" id="A0A088GHA6"/>
<dbReference type="KEGG" id="wct:WS74_1075"/>
<evidence type="ECO:0000313" key="2">
    <source>
        <dbReference type="Proteomes" id="UP000029079"/>
    </source>
</evidence>
<sequence>MVENKQTQTDENSLENARYPFWFAQFVSV</sequence>